<evidence type="ECO:0000313" key="7">
    <source>
        <dbReference type="EMBL" id="ETZ86611.1"/>
    </source>
</evidence>
<keyword evidence="6" id="KW-0472">Membrane</keyword>
<gene>
    <name evidence="7" type="ORF">L829_0149</name>
</gene>
<evidence type="ECO:0000256" key="2">
    <source>
        <dbReference type="ARBA" id="ARBA00007531"/>
    </source>
</evidence>
<dbReference type="Pfam" id="PF05423">
    <property type="entry name" value="Mycobact_memb"/>
    <property type="match status" value="1"/>
</dbReference>
<dbReference type="AlphaFoldDB" id="A0A829PM03"/>
<keyword evidence="3" id="KW-1003">Cell membrane</keyword>
<keyword evidence="4" id="KW-0812">Transmembrane</keyword>
<reference evidence="7 8" key="1">
    <citation type="submission" date="2014-01" db="EMBL/GenBank/DDBJ databases">
        <authorList>
            <person name="Zelazny A."/>
            <person name="Olivier K."/>
            <person name="Sampaio E.P."/>
            <person name="Holland S.M."/>
            <person name="Tallon L.J."/>
            <person name="Sadzewicz L.K."/>
            <person name="Sengamalay N."/>
            <person name="Fraser C.M."/>
            <person name="Hine E."/>
            <person name="Shefchek K.A."/>
            <person name="Das S.P."/>
            <person name="Shallom S.J."/>
            <person name="Agrawal S."/>
            <person name="Tettelin H."/>
        </authorList>
    </citation>
    <scope>NUCLEOTIDE SEQUENCE [LARGE SCALE GENOMIC DNA]</scope>
    <source>
        <strain evidence="7 8">MAB_030201_1075</strain>
    </source>
</reference>
<evidence type="ECO:0000256" key="4">
    <source>
        <dbReference type="ARBA" id="ARBA00022692"/>
    </source>
</evidence>
<name>A0A829PM03_9MYCO</name>
<keyword evidence="5" id="KW-1133">Transmembrane helix</keyword>
<dbReference type="GO" id="GO:0005886">
    <property type="term" value="C:plasma membrane"/>
    <property type="evidence" value="ECO:0007669"/>
    <property type="project" value="UniProtKB-SubCell"/>
</dbReference>
<sequence>MIRVAKRVWLPMLVVAAVAIGSITVMHLRTNFGATPFVVTPRNSDTAERFNPKVVTYEVFGSAATAVINYRDLNAVPQRVSEVPLPWSLTLSTTLPSVMPTLFAQGDGQDIGCRITVDSDVKDERMVTGVNAETYCLVKAA</sequence>
<evidence type="ECO:0000313" key="8">
    <source>
        <dbReference type="Proteomes" id="UP000019854"/>
    </source>
</evidence>
<comment type="caution">
    <text evidence="7">The sequence shown here is derived from an EMBL/GenBank/DDBJ whole genome shotgun (WGS) entry which is preliminary data.</text>
</comment>
<evidence type="ECO:0000256" key="5">
    <source>
        <dbReference type="ARBA" id="ARBA00022989"/>
    </source>
</evidence>
<proteinExistence type="inferred from homology"/>
<protein>
    <submittedName>
        <fullName evidence="7">Conserved membrane family protein</fullName>
    </submittedName>
</protein>
<dbReference type="Proteomes" id="UP000019854">
    <property type="component" value="Unassembled WGS sequence"/>
</dbReference>
<evidence type="ECO:0000256" key="3">
    <source>
        <dbReference type="ARBA" id="ARBA00022475"/>
    </source>
</evidence>
<accession>A0A829PM03</accession>
<dbReference type="InterPro" id="IPR038468">
    <property type="entry name" value="MmpS_C"/>
</dbReference>
<organism evidence="7 8">
    <name type="scientific">Mycobacteroides abscessus MAB_030201_1075</name>
    <dbReference type="NCBI Taxonomy" id="1335410"/>
    <lineage>
        <taxon>Bacteria</taxon>
        <taxon>Bacillati</taxon>
        <taxon>Actinomycetota</taxon>
        <taxon>Actinomycetes</taxon>
        <taxon>Mycobacteriales</taxon>
        <taxon>Mycobacteriaceae</taxon>
        <taxon>Mycobacteroides</taxon>
        <taxon>Mycobacteroides abscessus</taxon>
    </lineage>
</organism>
<dbReference type="InterPro" id="IPR008693">
    <property type="entry name" value="MmpS"/>
</dbReference>
<comment type="similarity">
    <text evidence="2">Belongs to the MmpS family.</text>
</comment>
<evidence type="ECO:0000256" key="1">
    <source>
        <dbReference type="ARBA" id="ARBA00004236"/>
    </source>
</evidence>
<comment type="subcellular location">
    <subcellularLocation>
        <location evidence="1">Cell membrane</location>
    </subcellularLocation>
</comment>
<dbReference type="Gene3D" id="2.60.40.2880">
    <property type="entry name" value="MmpS1-5, C-terminal soluble domain"/>
    <property type="match status" value="1"/>
</dbReference>
<dbReference type="EMBL" id="JAOX01000001">
    <property type="protein sequence ID" value="ETZ86611.1"/>
    <property type="molecule type" value="Genomic_DNA"/>
</dbReference>
<evidence type="ECO:0000256" key="6">
    <source>
        <dbReference type="ARBA" id="ARBA00023136"/>
    </source>
</evidence>